<dbReference type="Proteomes" id="UP000507470">
    <property type="component" value="Unassembled WGS sequence"/>
</dbReference>
<evidence type="ECO:0000313" key="3">
    <source>
        <dbReference type="Proteomes" id="UP000507470"/>
    </source>
</evidence>
<dbReference type="OrthoDB" id="6131209at2759"/>
<name>A0A6J8CCM3_MYTCO</name>
<proteinExistence type="predicted"/>
<gene>
    <name evidence="2" type="ORF">MCOR_27509</name>
</gene>
<dbReference type="AlphaFoldDB" id="A0A6J8CCM3"/>
<sequence length="333" mass="36914">MPTECVQDGGRCGALYSVWMNGTFPDEEEVANVTACTASYTGDCCSHPMDIQIKNCSSFLVYNLAAVTTCPKRYCFGSEMPCPKGETSLNGFSPGCKYEPCLPANYKNIDQWERSVGNKNGGQICDNVLEPGWYRPVSKAGREMPTSCPENGLKCGTTYPIWMNGTEIPCPLGETSNNNFTPGCEFDPCQSINYDTLKDEVKRSSNYTLLAGDEPTDDSRLKSGWYRVDSSTGNDIVTESVKMYQCGTIYPLWMNGTLPDEHDKTVDRKVCRSGPNGNICVEDYNMKVRNCGKYWKCTPIEKSKISSTVHTSPPTYDEAMQNGKKKSEAIKTH</sequence>
<dbReference type="EMBL" id="CACVKT020004992">
    <property type="protein sequence ID" value="CAC5392587.1"/>
    <property type="molecule type" value="Genomic_DNA"/>
</dbReference>
<evidence type="ECO:0000256" key="1">
    <source>
        <dbReference type="SAM" id="MobiDB-lite"/>
    </source>
</evidence>
<protein>
    <submittedName>
        <fullName evidence="2">Uncharacterized protein</fullName>
    </submittedName>
</protein>
<organism evidence="2 3">
    <name type="scientific">Mytilus coruscus</name>
    <name type="common">Sea mussel</name>
    <dbReference type="NCBI Taxonomy" id="42192"/>
    <lineage>
        <taxon>Eukaryota</taxon>
        <taxon>Metazoa</taxon>
        <taxon>Spiralia</taxon>
        <taxon>Lophotrochozoa</taxon>
        <taxon>Mollusca</taxon>
        <taxon>Bivalvia</taxon>
        <taxon>Autobranchia</taxon>
        <taxon>Pteriomorphia</taxon>
        <taxon>Mytilida</taxon>
        <taxon>Mytiloidea</taxon>
        <taxon>Mytilidae</taxon>
        <taxon>Mytilinae</taxon>
        <taxon>Mytilus</taxon>
    </lineage>
</organism>
<dbReference type="PANTHER" id="PTHR36191">
    <property type="entry name" value="ENDO/EXONUCLEASE/PHOSPHATASE DOMAIN-CONTAINING PROTEIN-RELATED"/>
    <property type="match status" value="1"/>
</dbReference>
<keyword evidence="3" id="KW-1185">Reference proteome</keyword>
<accession>A0A6J8CCM3</accession>
<evidence type="ECO:0000313" key="2">
    <source>
        <dbReference type="EMBL" id="CAC5392587.1"/>
    </source>
</evidence>
<dbReference type="PANTHER" id="PTHR36191:SF4">
    <property type="entry name" value="VWFD DOMAIN-CONTAINING PROTEIN"/>
    <property type="match status" value="1"/>
</dbReference>
<feature type="region of interest" description="Disordered" evidence="1">
    <location>
        <begin position="307"/>
        <end position="333"/>
    </location>
</feature>
<reference evidence="2 3" key="1">
    <citation type="submission" date="2020-06" db="EMBL/GenBank/DDBJ databases">
        <authorList>
            <person name="Li R."/>
            <person name="Bekaert M."/>
        </authorList>
    </citation>
    <scope>NUCLEOTIDE SEQUENCE [LARGE SCALE GENOMIC DNA]</scope>
    <source>
        <strain evidence="3">wild</strain>
    </source>
</reference>